<reference evidence="5" key="1">
    <citation type="journal article" date="2006" name="PLoS Biol.">
        <title>Macronuclear genome sequence of the ciliate Tetrahymena thermophila, a model eukaryote.</title>
        <authorList>
            <person name="Eisen J.A."/>
            <person name="Coyne R.S."/>
            <person name="Wu M."/>
            <person name="Wu D."/>
            <person name="Thiagarajan M."/>
            <person name="Wortman J.R."/>
            <person name="Badger J.H."/>
            <person name="Ren Q."/>
            <person name="Amedeo P."/>
            <person name="Jones K.M."/>
            <person name="Tallon L.J."/>
            <person name="Delcher A.L."/>
            <person name="Salzberg S.L."/>
            <person name="Silva J.C."/>
            <person name="Haas B.J."/>
            <person name="Majoros W.H."/>
            <person name="Farzad M."/>
            <person name="Carlton J.M."/>
            <person name="Smith R.K. Jr."/>
            <person name="Garg J."/>
            <person name="Pearlman R.E."/>
            <person name="Karrer K.M."/>
            <person name="Sun L."/>
            <person name="Manning G."/>
            <person name="Elde N.C."/>
            <person name="Turkewitz A.P."/>
            <person name="Asai D.J."/>
            <person name="Wilkes D.E."/>
            <person name="Wang Y."/>
            <person name="Cai H."/>
            <person name="Collins K."/>
            <person name="Stewart B.A."/>
            <person name="Lee S.R."/>
            <person name="Wilamowska K."/>
            <person name="Weinberg Z."/>
            <person name="Ruzzo W.L."/>
            <person name="Wloga D."/>
            <person name="Gaertig J."/>
            <person name="Frankel J."/>
            <person name="Tsao C.-C."/>
            <person name="Gorovsky M.A."/>
            <person name="Keeling P.J."/>
            <person name="Waller R.F."/>
            <person name="Patron N.J."/>
            <person name="Cherry J.M."/>
            <person name="Stover N.A."/>
            <person name="Krieger C.J."/>
            <person name="del Toro C."/>
            <person name="Ryder H.F."/>
            <person name="Williamson S.C."/>
            <person name="Barbeau R.A."/>
            <person name="Hamilton E.P."/>
            <person name="Orias E."/>
        </authorList>
    </citation>
    <scope>NUCLEOTIDE SEQUENCE [LARGE SCALE GENOMIC DNA]</scope>
    <source>
        <strain evidence="5">SB210</strain>
    </source>
</reference>
<feature type="domain" description="PCI" evidence="3">
    <location>
        <begin position="222"/>
        <end position="394"/>
    </location>
</feature>
<evidence type="ECO:0000256" key="1">
    <source>
        <dbReference type="ARBA" id="ARBA00006397"/>
    </source>
</evidence>
<dbReference type="RefSeq" id="XP_001022895.3">
    <property type="nucleotide sequence ID" value="XM_001022895.3"/>
</dbReference>
<dbReference type="Pfam" id="PF18098">
    <property type="entry name" value="RPN5_C"/>
    <property type="match status" value="1"/>
</dbReference>
<dbReference type="InterPro" id="IPR036388">
    <property type="entry name" value="WH-like_DNA-bd_sf"/>
</dbReference>
<protein>
    <submittedName>
        <fullName evidence="4">26S proteasome non-ATPase regulatory subunit</fullName>
    </submittedName>
</protein>
<dbReference type="STRING" id="312017.I7MLL5"/>
<dbReference type="AlphaFoldDB" id="I7MLL5"/>
<evidence type="ECO:0000313" key="5">
    <source>
        <dbReference type="Proteomes" id="UP000009168"/>
    </source>
</evidence>
<accession>I7MLL5</accession>
<evidence type="ECO:0000256" key="2">
    <source>
        <dbReference type="ARBA" id="ARBA00022942"/>
    </source>
</evidence>
<sequence length="431" mass="51012">MEIEESSEFDRQIASLLEKEREARLNNKSEELVNIVKQIVKLAWEVKNYDKLFELMTTLSQRRGQSKKAQTDMIQIAMGYIDQIQDIPTRIRLIETIKNICDKKIYLEVEYARCCLKLVKYKESDNEINEAAKILQEVQVETYGSMDKREKIEFILYQMKIMLKKKDYIRLMIISKKLTPQALNDKTIVDLKIQYYAYLVEYYYHESIYLQVSNCFQQIFDAVNDKINKDIELPTVLDFNFDASFQTTFENFVAYLLINKHCHEQVQLLQKLVSSKYKHILERYPALKNAVESYLLDELISTDPASYNLQNIQCFSRPEKSVQHITDFRKQLIHHNIRVINKYYSQISLSRLAALLNISQEEAENELCEMQNDQLVNCKIDRLEGVVNFKLRRSENDILNEWATDVNQILSLIDHTSNLIKREEEQYIEAK</sequence>
<dbReference type="KEGG" id="tet:TTHERM_00578940"/>
<dbReference type="InterPro" id="IPR054559">
    <property type="entry name" value="PSMD12-CSN4-like_N"/>
</dbReference>
<dbReference type="InterPro" id="IPR000717">
    <property type="entry name" value="PCI_dom"/>
</dbReference>
<dbReference type="InterPro" id="IPR040896">
    <property type="entry name" value="RPN5_C"/>
</dbReference>
<dbReference type="SMART" id="SM00088">
    <property type="entry name" value="PINT"/>
    <property type="match status" value="1"/>
</dbReference>
<keyword evidence="2 4" id="KW-0647">Proteasome</keyword>
<dbReference type="FunCoup" id="I7MLL5">
    <property type="interactions" value="727"/>
</dbReference>
<evidence type="ECO:0000259" key="3">
    <source>
        <dbReference type="PROSITE" id="PS50250"/>
    </source>
</evidence>
<comment type="similarity">
    <text evidence="1">Belongs to the proteasome subunit p55 family.</text>
</comment>
<dbReference type="Pfam" id="PF01399">
    <property type="entry name" value="PCI"/>
    <property type="match status" value="1"/>
</dbReference>
<evidence type="ECO:0000313" key="4">
    <source>
        <dbReference type="EMBL" id="EAS02650.3"/>
    </source>
</evidence>
<keyword evidence="5" id="KW-1185">Reference proteome</keyword>
<name>I7MLL5_TETTS</name>
<dbReference type="PANTHER" id="PTHR10855:SF1">
    <property type="entry name" value="26S PROTEASOME NON-ATPASE REGULATORY SUBUNIT 12"/>
    <property type="match status" value="1"/>
</dbReference>
<dbReference type="PANTHER" id="PTHR10855">
    <property type="entry name" value="26S PROTEASOME NON-ATPASE REGULATORY SUBUNIT 12/COP9 SIGNALOSOME COMPLEX SUBUNIT 4"/>
    <property type="match status" value="1"/>
</dbReference>
<dbReference type="InterPro" id="IPR036390">
    <property type="entry name" value="WH_DNA-bd_sf"/>
</dbReference>
<dbReference type="eggNOG" id="KOG1498">
    <property type="taxonomic scope" value="Eukaryota"/>
</dbReference>
<dbReference type="OrthoDB" id="268763at2759"/>
<dbReference type="InParanoid" id="I7MLL5"/>
<dbReference type="GO" id="GO:0008541">
    <property type="term" value="C:proteasome regulatory particle, lid subcomplex"/>
    <property type="evidence" value="ECO:0007669"/>
    <property type="project" value="TreeGrafter"/>
</dbReference>
<dbReference type="eggNOG" id="KOG3190">
    <property type="taxonomic scope" value="Eukaryota"/>
</dbReference>
<dbReference type="PROSITE" id="PS50250">
    <property type="entry name" value="PCI"/>
    <property type="match status" value="1"/>
</dbReference>
<dbReference type="InterPro" id="IPR040134">
    <property type="entry name" value="PSMD12/CSN4"/>
</dbReference>
<dbReference type="GO" id="GO:0005634">
    <property type="term" value="C:nucleus"/>
    <property type="evidence" value="ECO:0007669"/>
    <property type="project" value="UniProtKB-ARBA"/>
</dbReference>
<dbReference type="SUPFAM" id="SSF46785">
    <property type="entry name" value="Winged helix' DNA-binding domain"/>
    <property type="match status" value="1"/>
</dbReference>
<dbReference type="GO" id="GO:0005737">
    <property type="term" value="C:cytoplasm"/>
    <property type="evidence" value="ECO:0007669"/>
    <property type="project" value="TreeGrafter"/>
</dbReference>
<dbReference type="Proteomes" id="UP000009168">
    <property type="component" value="Unassembled WGS sequence"/>
</dbReference>
<dbReference type="Gene3D" id="1.10.10.10">
    <property type="entry name" value="Winged helix-like DNA-binding domain superfamily/Winged helix DNA-binding domain"/>
    <property type="match status" value="1"/>
</dbReference>
<dbReference type="GeneID" id="7833782"/>
<dbReference type="FunFam" id="1.10.10.10:FF:000070">
    <property type="entry name" value="26S proteasome non-ATPase regulatory subunit 12"/>
    <property type="match status" value="1"/>
</dbReference>
<dbReference type="Pfam" id="PF22241">
    <property type="entry name" value="PSMD12-CSN4_N"/>
    <property type="match status" value="1"/>
</dbReference>
<organism evidence="4 5">
    <name type="scientific">Tetrahymena thermophila (strain SB210)</name>
    <dbReference type="NCBI Taxonomy" id="312017"/>
    <lineage>
        <taxon>Eukaryota</taxon>
        <taxon>Sar</taxon>
        <taxon>Alveolata</taxon>
        <taxon>Ciliophora</taxon>
        <taxon>Intramacronucleata</taxon>
        <taxon>Oligohymenophorea</taxon>
        <taxon>Hymenostomatida</taxon>
        <taxon>Tetrahymenina</taxon>
        <taxon>Tetrahymenidae</taxon>
        <taxon>Tetrahymena</taxon>
    </lineage>
</organism>
<gene>
    <name evidence="4" type="ORF">TTHERM_00578940</name>
</gene>
<dbReference type="EMBL" id="GG662527">
    <property type="protein sequence ID" value="EAS02650.3"/>
    <property type="molecule type" value="Genomic_DNA"/>
</dbReference>
<proteinExistence type="inferred from homology"/>